<dbReference type="PANTHER" id="PTHR33052">
    <property type="entry name" value="DUF4228 DOMAIN PROTEIN-RELATED"/>
    <property type="match status" value="1"/>
</dbReference>
<reference evidence="2" key="1">
    <citation type="journal article" date="2023" name="Proc. Natl. Acad. Sci. U.S.A.">
        <title>Genomic and structural basis for evolution of tropane alkaloid biosynthesis.</title>
        <authorList>
            <person name="Wanga Y.-J."/>
            <person name="Taina T."/>
            <person name="Yua J.-Y."/>
            <person name="Lia J."/>
            <person name="Xua B."/>
            <person name="Chenc J."/>
            <person name="D'Auriad J.C."/>
            <person name="Huanga J.-P."/>
            <person name="Huanga S.-X."/>
        </authorList>
    </citation>
    <scope>NUCLEOTIDE SEQUENCE [LARGE SCALE GENOMIC DNA]</scope>
    <source>
        <strain evidence="2">cv. KIB-2019</strain>
    </source>
</reference>
<dbReference type="AlphaFoldDB" id="A0A9Q1MNZ5"/>
<keyword evidence="2" id="KW-1185">Reference proteome</keyword>
<evidence type="ECO:0000313" key="1">
    <source>
        <dbReference type="EMBL" id="KAJ8564753.1"/>
    </source>
</evidence>
<evidence type="ECO:0000313" key="2">
    <source>
        <dbReference type="Proteomes" id="UP001152561"/>
    </source>
</evidence>
<comment type="caution">
    <text evidence="1">The sequence shown here is derived from an EMBL/GenBank/DDBJ whole genome shotgun (WGS) entry which is preliminary data.</text>
</comment>
<dbReference type="Pfam" id="PF14009">
    <property type="entry name" value="PADRE"/>
    <property type="match status" value="1"/>
</dbReference>
<protein>
    <recommendedName>
        <fullName evidence="3">DUF4228 domain-containing protein</fullName>
    </recommendedName>
</protein>
<gene>
    <name evidence="1" type="ORF">K7X08_001213</name>
</gene>
<dbReference type="EMBL" id="JAJAGQ010000004">
    <property type="protein sequence ID" value="KAJ8564753.1"/>
    <property type="molecule type" value="Genomic_DNA"/>
</dbReference>
<name>A0A9Q1MNZ5_9SOLA</name>
<evidence type="ECO:0008006" key="3">
    <source>
        <dbReference type="Google" id="ProtNLM"/>
    </source>
</evidence>
<dbReference type="InterPro" id="IPR025322">
    <property type="entry name" value="PADRE_dom"/>
</dbReference>
<sequence length="190" mass="20662">MGNFTSCSVLPTIKNSKAARVVLPGGEIRQFRDLVKAAEIMLENPNNFLVNSSSLNIGRRFSALSADEDLEFGNVYIMFPMKRVNSVVTAADMTVLLLAANSAAKRISGGNVKISPELSPASESTQENSAGGRNLDVVEGFPVAHEMRTSHEPLVIEESLLDLENMEDGMKDLTTEQPTIDLDESLDTFE</sequence>
<dbReference type="OrthoDB" id="1922322at2759"/>
<accession>A0A9Q1MNZ5</accession>
<dbReference type="Proteomes" id="UP001152561">
    <property type="component" value="Unassembled WGS sequence"/>
</dbReference>
<proteinExistence type="predicted"/>
<organism evidence="1 2">
    <name type="scientific">Anisodus acutangulus</name>
    <dbReference type="NCBI Taxonomy" id="402998"/>
    <lineage>
        <taxon>Eukaryota</taxon>
        <taxon>Viridiplantae</taxon>
        <taxon>Streptophyta</taxon>
        <taxon>Embryophyta</taxon>
        <taxon>Tracheophyta</taxon>
        <taxon>Spermatophyta</taxon>
        <taxon>Magnoliopsida</taxon>
        <taxon>eudicotyledons</taxon>
        <taxon>Gunneridae</taxon>
        <taxon>Pentapetalae</taxon>
        <taxon>asterids</taxon>
        <taxon>lamiids</taxon>
        <taxon>Solanales</taxon>
        <taxon>Solanaceae</taxon>
        <taxon>Solanoideae</taxon>
        <taxon>Hyoscyameae</taxon>
        <taxon>Anisodus</taxon>
    </lineage>
</organism>